<dbReference type="EMBL" id="DVMU01000147">
    <property type="protein sequence ID" value="HIU34205.1"/>
    <property type="molecule type" value="Genomic_DNA"/>
</dbReference>
<keyword evidence="2" id="KW-0436">Ligase</keyword>
<comment type="cofactor">
    <cofactor evidence="1">
        <name>Mn(2+)</name>
        <dbReference type="ChEBI" id="CHEBI:29035"/>
    </cofactor>
</comment>
<evidence type="ECO:0000313" key="7">
    <source>
        <dbReference type="EMBL" id="HIU34205.1"/>
    </source>
</evidence>
<evidence type="ECO:0000256" key="4">
    <source>
        <dbReference type="ARBA" id="ARBA00022840"/>
    </source>
</evidence>
<dbReference type="InterPro" id="IPR011761">
    <property type="entry name" value="ATP-grasp"/>
</dbReference>
<dbReference type="InterPro" id="IPR020561">
    <property type="entry name" value="PRibGlycinamid_synth_ATP-grasp"/>
</dbReference>
<evidence type="ECO:0000313" key="8">
    <source>
        <dbReference type="Proteomes" id="UP000824072"/>
    </source>
</evidence>
<dbReference type="Gene3D" id="3.30.470.20">
    <property type="entry name" value="ATP-grasp fold, B domain"/>
    <property type="match status" value="1"/>
</dbReference>
<dbReference type="Gene3D" id="3.40.50.150">
    <property type="entry name" value="Vaccinia Virus protein VP39"/>
    <property type="match status" value="1"/>
</dbReference>
<dbReference type="PANTHER" id="PTHR43585:SF2">
    <property type="entry name" value="ATP-GRASP ENZYME FSQD"/>
    <property type="match status" value="1"/>
</dbReference>
<dbReference type="GO" id="GO:0032259">
    <property type="term" value="P:methylation"/>
    <property type="evidence" value="ECO:0007669"/>
    <property type="project" value="UniProtKB-KW"/>
</dbReference>
<dbReference type="SUPFAM" id="SSF53335">
    <property type="entry name" value="S-adenosyl-L-methionine-dependent methyltransferases"/>
    <property type="match status" value="1"/>
</dbReference>
<dbReference type="CDD" id="cd02440">
    <property type="entry name" value="AdoMet_MTases"/>
    <property type="match status" value="1"/>
</dbReference>
<sequence length="803" mass="90314">MSMQRYAVIVECSSNGRFYIPEARRRGLRPLVIYPHLPDSPYTAMRAHTRDELEKEIPVIDAPEDMDALIKLLEPYPIACVLAGSEYGVAMADELAHRLGLPGNAPETSYVRLEKPSMQEALKKAGIRYIRSRTVTSLEEAEAFWRELGEKRVVVKPLASAGTVGVHFCSDLQQLQQHVRALLADKDLFGRTIEAVMIQEYIDGTEYIVNTVSCNGVHRMTDLWMYNKVAIGSEGNAYDYARLMTRLEPGHRALIEYTYQVLDALGYTYGPSHGEYMVDEEGPVLIEAGARPMGGGFSMDLLDACLGHHLTDCAMDSYLNPERFEEARLAPYRPAMEMMIKYFIAPRRQDVFALPALALLKHLKSFRRVNLTDVLQSGMLEKTVDLLSAPAFLQLCHPDLKVVMQDYQTIRQIEQKDFGLLFAEGGGEKSELDVSQALEAYRSLPEGERFMLLDDEEECRRMRAYGVTAVPPDTLESLSGERVGGVFALSSVMGLEDCLDMVPSFVKKLRSGGIMRVMDRSYRGFPCGSAGYEWMMRLMDVELQVPLYGQSSILTGLLGGVSAVRSGELIQTDWFVRVKDDQWLLPERRASQEGIEICERLGIGPGAKVYDCPCGDARISYQMALCGADVTGMDINPRFVKQAKERFQALGIAGRFTVGDMRNASYPGGCDVFLNWFNSFGYFSEEENQRHMRAMADCIRPGGFLLLEGPNPSHIIDNVKTKYEQNPAEVQQQWDENTRRMNITYPPEGEGEAVVVSIRIYDLEEYRALFQEAGLVLEESFGEHFRPLTQDSMRMILVARKPA</sequence>
<evidence type="ECO:0000259" key="6">
    <source>
        <dbReference type="PROSITE" id="PS50975"/>
    </source>
</evidence>
<name>A0A9D1IB87_9FIRM</name>
<keyword evidence="7" id="KW-0489">Methyltransferase</keyword>
<protein>
    <submittedName>
        <fullName evidence="7">Methyltransferase domain-containing protein</fullName>
    </submittedName>
</protein>
<dbReference type="PROSITE" id="PS50975">
    <property type="entry name" value="ATP_GRASP"/>
    <property type="match status" value="1"/>
</dbReference>
<reference evidence="7" key="1">
    <citation type="submission" date="2020-10" db="EMBL/GenBank/DDBJ databases">
        <authorList>
            <person name="Gilroy R."/>
        </authorList>
    </citation>
    <scope>NUCLEOTIDE SEQUENCE</scope>
    <source>
        <strain evidence="7">ChiHcec3-11533</strain>
    </source>
</reference>
<gene>
    <name evidence="7" type="ORF">IAB02_06540</name>
</gene>
<dbReference type="Gene3D" id="3.40.50.20">
    <property type="match status" value="1"/>
</dbReference>
<dbReference type="GO" id="GO:0046872">
    <property type="term" value="F:metal ion binding"/>
    <property type="evidence" value="ECO:0007669"/>
    <property type="project" value="InterPro"/>
</dbReference>
<dbReference type="InterPro" id="IPR029063">
    <property type="entry name" value="SAM-dependent_MTases_sf"/>
</dbReference>
<keyword evidence="4 5" id="KW-0067">ATP-binding</keyword>
<keyword evidence="3 5" id="KW-0547">Nucleotide-binding</keyword>
<dbReference type="Proteomes" id="UP000824072">
    <property type="component" value="Unassembled WGS sequence"/>
</dbReference>
<evidence type="ECO:0000256" key="1">
    <source>
        <dbReference type="ARBA" id="ARBA00001936"/>
    </source>
</evidence>
<accession>A0A9D1IB87</accession>
<keyword evidence="7" id="KW-0808">Transferase</keyword>
<organism evidence="7 8">
    <name type="scientific">Candidatus Pullichristensenella excrementigallinarum</name>
    <dbReference type="NCBI Taxonomy" id="2840907"/>
    <lineage>
        <taxon>Bacteria</taxon>
        <taxon>Bacillati</taxon>
        <taxon>Bacillota</taxon>
        <taxon>Clostridia</taxon>
        <taxon>Candidatus Pullichristensenella</taxon>
    </lineage>
</organism>
<dbReference type="SUPFAM" id="SSF56059">
    <property type="entry name" value="Glutathione synthetase ATP-binding domain-like"/>
    <property type="match status" value="1"/>
</dbReference>
<dbReference type="PANTHER" id="PTHR43585">
    <property type="entry name" value="FUMIPYRROLE BIOSYNTHESIS PROTEIN C"/>
    <property type="match status" value="1"/>
</dbReference>
<dbReference type="Pfam" id="PF01071">
    <property type="entry name" value="GARS_A"/>
    <property type="match status" value="1"/>
</dbReference>
<feature type="domain" description="ATP-grasp" evidence="6">
    <location>
        <begin position="119"/>
        <end position="319"/>
    </location>
</feature>
<dbReference type="Gene3D" id="2.20.25.110">
    <property type="entry name" value="S-adenosyl-L-methionine-dependent methyltransferases"/>
    <property type="match status" value="1"/>
</dbReference>
<dbReference type="Pfam" id="PF13649">
    <property type="entry name" value="Methyltransf_25"/>
    <property type="match status" value="1"/>
</dbReference>
<dbReference type="GO" id="GO:0005524">
    <property type="term" value="F:ATP binding"/>
    <property type="evidence" value="ECO:0007669"/>
    <property type="project" value="UniProtKB-UniRule"/>
</dbReference>
<dbReference type="AlphaFoldDB" id="A0A9D1IB87"/>
<dbReference type="GO" id="GO:0008168">
    <property type="term" value="F:methyltransferase activity"/>
    <property type="evidence" value="ECO:0007669"/>
    <property type="project" value="UniProtKB-KW"/>
</dbReference>
<evidence type="ECO:0000256" key="3">
    <source>
        <dbReference type="ARBA" id="ARBA00022741"/>
    </source>
</evidence>
<dbReference type="InterPro" id="IPR052032">
    <property type="entry name" value="ATP-dep_AA_Ligase"/>
</dbReference>
<evidence type="ECO:0000256" key="5">
    <source>
        <dbReference type="PROSITE-ProRule" id="PRU00409"/>
    </source>
</evidence>
<dbReference type="InterPro" id="IPR041698">
    <property type="entry name" value="Methyltransf_25"/>
</dbReference>
<dbReference type="NCBIfam" id="NF005543">
    <property type="entry name" value="PRK07206.1"/>
    <property type="match status" value="1"/>
</dbReference>
<proteinExistence type="predicted"/>
<reference evidence="7" key="2">
    <citation type="journal article" date="2021" name="PeerJ">
        <title>Extensive microbial diversity within the chicken gut microbiome revealed by metagenomics and culture.</title>
        <authorList>
            <person name="Gilroy R."/>
            <person name="Ravi A."/>
            <person name="Getino M."/>
            <person name="Pursley I."/>
            <person name="Horton D.L."/>
            <person name="Alikhan N.F."/>
            <person name="Baker D."/>
            <person name="Gharbi K."/>
            <person name="Hall N."/>
            <person name="Watson M."/>
            <person name="Adriaenssens E.M."/>
            <person name="Foster-Nyarko E."/>
            <person name="Jarju S."/>
            <person name="Secka A."/>
            <person name="Antonio M."/>
            <person name="Oren A."/>
            <person name="Chaudhuri R.R."/>
            <person name="La Ragione R."/>
            <person name="Hildebrand F."/>
            <person name="Pallen M.J."/>
        </authorList>
    </citation>
    <scope>NUCLEOTIDE SEQUENCE</scope>
    <source>
        <strain evidence="7">ChiHcec3-11533</strain>
    </source>
</reference>
<comment type="caution">
    <text evidence="7">The sequence shown here is derived from an EMBL/GenBank/DDBJ whole genome shotgun (WGS) entry which is preliminary data.</text>
</comment>
<evidence type="ECO:0000256" key="2">
    <source>
        <dbReference type="ARBA" id="ARBA00022598"/>
    </source>
</evidence>
<dbReference type="GO" id="GO:0016874">
    <property type="term" value="F:ligase activity"/>
    <property type="evidence" value="ECO:0007669"/>
    <property type="project" value="UniProtKB-KW"/>
</dbReference>